<evidence type="ECO:0000313" key="5">
    <source>
        <dbReference type="EMBL" id="KAG2971299.1"/>
    </source>
</evidence>
<reference evidence="7 8" key="1">
    <citation type="submission" date="2018-01" db="EMBL/GenBank/DDBJ databases">
        <title>Draft genome of the strawberry crown rot pathogen Phytophthora cactorum.</title>
        <authorList>
            <person name="Armitage A.D."/>
            <person name="Lysoe E."/>
            <person name="Nellist C.F."/>
            <person name="Harrison R.J."/>
            <person name="Brurberg M.B."/>
        </authorList>
    </citation>
    <scope>NUCLEOTIDE SEQUENCE [LARGE SCALE GENOMIC DNA]</scope>
    <source>
        <strain evidence="7 8">10300</strain>
    </source>
</reference>
<reference evidence="6" key="2">
    <citation type="submission" date="2018-05" db="EMBL/GenBank/DDBJ databases">
        <title>Effector identification in a new, highly contiguous assembly of the strawberry crown rot pathogen Phytophthora cactorum.</title>
        <authorList>
            <person name="Armitage A.D."/>
            <person name="Nellist C.F."/>
            <person name="Bates H."/>
            <person name="Vickerstaff R.J."/>
            <person name="Harrison R.J."/>
        </authorList>
    </citation>
    <scope>NUCLEOTIDE SEQUENCE</scope>
    <source>
        <strain evidence="2">15-7</strain>
        <strain evidence="3">4032</strain>
        <strain evidence="4">4040</strain>
        <strain evidence="5">P415</strain>
        <strain evidence="6">P421</strain>
    </source>
</reference>
<dbReference type="Proteomes" id="UP000697107">
    <property type="component" value="Unassembled WGS sequence"/>
</dbReference>
<evidence type="ECO:0000313" key="4">
    <source>
        <dbReference type="EMBL" id="KAG2923726.1"/>
    </source>
</evidence>
<dbReference type="Proteomes" id="UP000774804">
    <property type="component" value="Unassembled WGS sequence"/>
</dbReference>
<dbReference type="EMBL" id="RCMG01000658">
    <property type="protein sequence ID" value="KAG2850767.1"/>
    <property type="molecule type" value="Genomic_DNA"/>
</dbReference>
<dbReference type="OrthoDB" id="10302285at2759"/>
<evidence type="ECO:0000256" key="1">
    <source>
        <dbReference type="SAM" id="MobiDB-lite"/>
    </source>
</evidence>
<evidence type="ECO:0000313" key="2">
    <source>
        <dbReference type="EMBL" id="KAG2850767.1"/>
    </source>
</evidence>
<dbReference type="Proteomes" id="UP000760860">
    <property type="component" value="Unassembled WGS sequence"/>
</dbReference>
<gene>
    <name evidence="7" type="ORF">PC110_g16635</name>
    <name evidence="2" type="ORF">PC113_g16494</name>
    <name evidence="3" type="ORF">PC115_g15886</name>
    <name evidence="4" type="ORF">PC117_g15639</name>
    <name evidence="5" type="ORF">PC118_g16359</name>
    <name evidence="6" type="ORF">PC129_g14729</name>
</gene>
<evidence type="ECO:0000313" key="7">
    <source>
        <dbReference type="EMBL" id="RAW26959.1"/>
    </source>
</evidence>
<proteinExistence type="predicted"/>
<feature type="compositionally biased region" description="Basic residues" evidence="1">
    <location>
        <begin position="115"/>
        <end position="125"/>
    </location>
</feature>
<evidence type="ECO:0000313" key="8">
    <source>
        <dbReference type="Proteomes" id="UP000251314"/>
    </source>
</evidence>
<dbReference type="Proteomes" id="UP000251314">
    <property type="component" value="Unassembled WGS sequence"/>
</dbReference>
<dbReference type="AlphaFoldDB" id="A0A329RRV8"/>
<evidence type="ECO:0000313" key="6">
    <source>
        <dbReference type="EMBL" id="KAG3214357.1"/>
    </source>
</evidence>
<dbReference type="EMBL" id="RCMK01000529">
    <property type="protein sequence ID" value="KAG2923726.1"/>
    <property type="molecule type" value="Genomic_DNA"/>
</dbReference>
<feature type="compositionally biased region" description="Low complexity" evidence="1">
    <location>
        <begin position="141"/>
        <end position="154"/>
    </location>
</feature>
<dbReference type="Proteomes" id="UP000735874">
    <property type="component" value="Unassembled WGS sequence"/>
</dbReference>
<sequence length="154" mass="16771">MTPSGMTPREKEFLVEHLHNLQRTIRECVARLDSIATRQENLEHAFPNAIRDKTAKIEGKLDGASGLQALKDIETDNPLDDLIAFPELIEGVATSKTTPKEAPGKISSNEVASKGKAKKPEKKRKLPETDSSKKVKTGFRSISDSASASSASEE</sequence>
<keyword evidence="8" id="KW-1185">Reference proteome</keyword>
<comment type="caution">
    <text evidence="7">The sequence shown here is derived from an EMBL/GenBank/DDBJ whole genome shotgun (WGS) entry which is preliminary data.</text>
</comment>
<protein>
    <submittedName>
        <fullName evidence="7">Uncharacterized protein</fullName>
    </submittedName>
</protein>
<dbReference type="EMBL" id="RCMI01000668">
    <property type="protein sequence ID" value="KAG2901377.1"/>
    <property type="molecule type" value="Genomic_DNA"/>
</dbReference>
<feature type="region of interest" description="Disordered" evidence="1">
    <location>
        <begin position="94"/>
        <end position="154"/>
    </location>
</feature>
<dbReference type="EMBL" id="MJFZ01000602">
    <property type="protein sequence ID" value="RAW26959.1"/>
    <property type="molecule type" value="Genomic_DNA"/>
</dbReference>
<accession>A0A329RRV8</accession>
<dbReference type="Proteomes" id="UP000736787">
    <property type="component" value="Unassembled WGS sequence"/>
</dbReference>
<evidence type="ECO:0000313" key="3">
    <source>
        <dbReference type="EMBL" id="KAG2901377.1"/>
    </source>
</evidence>
<dbReference type="VEuPathDB" id="FungiDB:PC110_g16635"/>
<organism evidence="7 8">
    <name type="scientific">Phytophthora cactorum</name>
    <dbReference type="NCBI Taxonomy" id="29920"/>
    <lineage>
        <taxon>Eukaryota</taxon>
        <taxon>Sar</taxon>
        <taxon>Stramenopiles</taxon>
        <taxon>Oomycota</taxon>
        <taxon>Peronosporomycetes</taxon>
        <taxon>Peronosporales</taxon>
        <taxon>Peronosporaceae</taxon>
        <taxon>Phytophthora</taxon>
    </lineage>
</organism>
<dbReference type="EMBL" id="RCML01000676">
    <property type="protein sequence ID" value="KAG2971299.1"/>
    <property type="molecule type" value="Genomic_DNA"/>
</dbReference>
<dbReference type="EMBL" id="RCMV01000645">
    <property type="protein sequence ID" value="KAG3214357.1"/>
    <property type="molecule type" value="Genomic_DNA"/>
</dbReference>
<name>A0A329RRV8_9STRA</name>